<protein>
    <submittedName>
        <fullName evidence="1">Uncharacterized protein</fullName>
    </submittedName>
</protein>
<reference evidence="1" key="2">
    <citation type="submission" date="2020-05" db="EMBL/GenBank/DDBJ databases">
        <authorList>
            <person name="Kim H.-S."/>
            <person name="Proctor R.H."/>
            <person name="Brown D.W."/>
        </authorList>
    </citation>
    <scope>NUCLEOTIDE SEQUENCE</scope>
    <source>
        <strain evidence="1">NRRL 22465</strain>
    </source>
</reference>
<keyword evidence="2" id="KW-1185">Reference proteome</keyword>
<dbReference type="AlphaFoldDB" id="A0A8H4XH31"/>
<gene>
    <name evidence="1" type="ORF">FZEAL_8225</name>
</gene>
<dbReference type="EMBL" id="JABEYC010000693">
    <property type="protein sequence ID" value="KAF4974928.1"/>
    <property type="molecule type" value="Genomic_DNA"/>
</dbReference>
<comment type="caution">
    <text evidence="1">The sequence shown here is derived from an EMBL/GenBank/DDBJ whole genome shotgun (WGS) entry which is preliminary data.</text>
</comment>
<proteinExistence type="predicted"/>
<evidence type="ECO:0000313" key="1">
    <source>
        <dbReference type="EMBL" id="KAF4974928.1"/>
    </source>
</evidence>
<reference evidence="1" key="1">
    <citation type="journal article" date="2020" name="BMC Genomics">
        <title>Correction to: Identification and distribution of gene clusters required for synthesis of sphingolipid metabolism inhibitors in diverse species of the filamentous fungus Fusarium.</title>
        <authorList>
            <person name="Kim H.S."/>
            <person name="Lohmar J.M."/>
            <person name="Busman M."/>
            <person name="Brown D.W."/>
            <person name="Naumann T.A."/>
            <person name="Divon H.H."/>
            <person name="Lysoe E."/>
            <person name="Uhlig S."/>
            <person name="Proctor R.H."/>
        </authorList>
    </citation>
    <scope>NUCLEOTIDE SEQUENCE</scope>
    <source>
        <strain evidence="1">NRRL 22465</strain>
    </source>
</reference>
<name>A0A8H4XH31_9HYPO</name>
<organism evidence="1 2">
    <name type="scientific">Fusarium zealandicum</name>
    <dbReference type="NCBI Taxonomy" id="1053134"/>
    <lineage>
        <taxon>Eukaryota</taxon>
        <taxon>Fungi</taxon>
        <taxon>Dikarya</taxon>
        <taxon>Ascomycota</taxon>
        <taxon>Pezizomycotina</taxon>
        <taxon>Sordariomycetes</taxon>
        <taxon>Hypocreomycetidae</taxon>
        <taxon>Hypocreales</taxon>
        <taxon>Nectriaceae</taxon>
        <taxon>Fusarium</taxon>
        <taxon>Fusarium staphyleae species complex</taxon>
    </lineage>
</organism>
<dbReference type="Proteomes" id="UP000635477">
    <property type="component" value="Unassembled WGS sequence"/>
</dbReference>
<sequence length="147" mass="16272">MVAAEDCHVTLKRHVELSHDRALFSRPHSSHGRGWTYRDRSNGLGDGEPVAASLQRLVLNSASPSDNGWLAVSGSSTLWTTRAVSCGGDWRRLENGLVLFSWFIWDLEHDLPKVQTRLCGGPGFGRLQKVKCLGGVSLWLVCQCKEN</sequence>
<evidence type="ECO:0000313" key="2">
    <source>
        <dbReference type="Proteomes" id="UP000635477"/>
    </source>
</evidence>
<accession>A0A8H4XH31</accession>